<organism evidence="2 3">
    <name type="scientific">Fusarium equiseti</name>
    <name type="common">Fusarium scirpi</name>
    <dbReference type="NCBI Taxonomy" id="61235"/>
    <lineage>
        <taxon>Eukaryota</taxon>
        <taxon>Fungi</taxon>
        <taxon>Dikarya</taxon>
        <taxon>Ascomycota</taxon>
        <taxon>Pezizomycotina</taxon>
        <taxon>Sordariomycetes</taxon>
        <taxon>Hypocreomycetidae</taxon>
        <taxon>Hypocreales</taxon>
        <taxon>Nectriaceae</taxon>
        <taxon>Fusarium</taxon>
        <taxon>Fusarium incarnatum-equiseti species complex</taxon>
    </lineage>
</organism>
<name>A0A8J2IYH5_FUSEQ</name>
<feature type="region of interest" description="Disordered" evidence="1">
    <location>
        <begin position="34"/>
        <end position="110"/>
    </location>
</feature>
<protein>
    <submittedName>
        <fullName evidence="2">Uncharacterized protein</fullName>
    </submittedName>
</protein>
<sequence length="501" mass="57405">MFFFFYIRYCLTMKGILHSINKNKDFATPKSEVILDRQGQENVPHGPKRRVSQMASPPTPPWDPGTSPPRSPKRPHTTTHPPESTIDSIQGEQSVPSQNDPVAPDPMHRPKQQVTLHSDIYLMIVDQVVKYGKQRDGSQSVWNKTLLSLACTSQLLQDMVENHIYKHPRFCQWNEFVYGRNLDQAVNMFLFALSARPSRASVVRYLDSHLQEQATGVARLLSSCSKKVRHFTFVKYDDERPGQVKEASRSLSEFYEGLTSFTAAAPASDLTATLSSHYLPDLKYFRLEQCLDRQPYRRHSARLLLEVSKTCPTLRTLDWGVTLLDLHSLQEACKVWGPTLRSLRVRINDPIPNPISQILPLLPHLEELCIRTERQITRSDIEAIVHYARSTPLHLRNISLESRTHPMLTPGLPRVDDVLAQLVDAVHPTLESLHLEYDRPVRPEFLKHLAKAKKLYHFYVEIKGRAKEEDLELLSRECPRLKQICFPSVSSARSFVPAPLY</sequence>
<dbReference type="EMBL" id="CAJSTJ010000123">
    <property type="protein sequence ID" value="CAG7558223.1"/>
    <property type="molecule type" value="Genomic_DNA"/>
</dbReference>
<feature type="compositionally biased region" description="Pro residues" evidence="1">
    <location>
        <begin position="57"/>
        <end position="70"/>
    </location>
</feature>
<comment type="caution">
    <text evidence="2">The sequence shown here is derived from an EMBL/GenBank/DDBJ whole genome shotgun (WGS) entry which is preliminary data.</text>
</comment>
<gene>
    <name evidence="2" type="ORF">FEQUK3_LOCUS4002</name>
</gene>
<feature type="compositionally biased region" description="Polar residues" evidence="1">
    <location>
        <begin position="78"/>
        <end position="100"/>
    </location>
</feature>
<dbReference type="AlphaFoldDB" id="A0A8J2IYH5"/>
<accession>A0A8J2IYH5</accession>
<reference evidence="2" key="1">
    <citation type="submission" date="2021-05" db="EMBL/GenBank/DDBJ databases">
        <authorList>
            <person name="Khan N."/>
        </authorList>
    </citation>
    <scope>NUCLEOTIDE SEQUENCE</scope>
</reference>
<evidence type="ECO:0000313" key="2">
    <source>
        <dbReference type="EMBL" id="CAG7558223.1"/>
    </source>
</evidence>
<proteinExistence type="predicted"/>
<evidence type="ECO:0000313" key="3">
    <source>
        <dbReference type="Proteomes" id="UP000693738"/>
    </source>
</evidence>
<evidence type="ECO:0000256" key="1">
    <source>
        <dbReference type="SAM" id="MobiDB-lite"/>
    </source>
</evidence>
<dbReference type="Proteomes" id="UP000693738">
    <property type="component" value="Unassembled WGS sequence"/>
</dbReference>